<gene>
    <name evidence="1" type="ORF">SAMN05421783_101409</name>
</gene>
<proteinExistence type="predicted"/>
<evidence type="ECO:0000313" key="2">
    <source>
        <dbReference type="Proteomes" id="UP000198816"/>
    </source>
</evidence>
<dbReference type="AlphaFoldDB" id="A0A1H2QU82"/>
<name>A0A1H2QU82_THIRO</name>
<reference evidence="2" key="1">
    <citation type="submission" date="2016-10" db="EMBL/GenBank/DDBJ databases">
        <authorList>
            <person name="Varghese N."/>
            <person name="Submissions S."/>
        </authorList>
    </citation>
    <scope>NUCLEOTIDE SEQUENCE [LARGE SCALE GENOMIC DNA]</scope>
    <source>
        <strain evidence="2">DSM 217</strain>
    </source>
</reference>
<dbReference type="SUPFAM" id="SSF52540">
    <property type="entry name" value="P-loop containing nucleoside triphosphate hydrolases"/>
    <property type="match status" value="1"/>
</dbReference>
<dbReference type="STRING" id="1058.SAMN05421783_101409"/>
<dbReference type="InterPro" id="IPR027417">
    <property type="entry name" value="P-loop_NTPase"/>
</dbReference>
<protein>
    <submittedName>
        <fullName evidence="1">Recombination protein RecA</fullName>
    </submittedName>
</protein>
<keyword evidence="2" id="KW-1185">Reference proteome</keyword>
<dbReference type="Proteomes" id="UP000198816">
    <property type="component" value="Unassembled WGS sequence"/>
</dbReference>
<dbReference type="EMBL" id="FNNZ01000001">
    <property type="protein sequence ID" value="SDW10194.1"/>
    <property type="molecule type" value="Genomic_DNA"/>
</dbReference>
<sequence length="210" mass="22299">MFPEPSIPMKAAFSDFQRGLEPSRAPVSWGLAAFRGRFAEVSGGEATAALTLTMGLVAEAQQCDEPTVWVTGRDSGFYPPDVAAVGIDLSALAVVWAQGALEAARAADLLLRSGAFGLVVLDLGREDDLPLAAQTRLAALAKKHETALLCLTRKGRERPSLGSLISLRADATRTGRAPPLFRCETLILKDKRQGPGRTYAELCHGPDGLS</sequence>
<organism evidence="1 2">
    <name type="scientific">Thiocapsa roseopersicina</name>
    <dbReference type="NCBI Taxonomy" id="1058"/>
    <lineage>
        <taxon>Bacteria</taxon>
        <taxon>Pseudomonadati</taxon>
        <taxon>Pseudomonadota</taxon>
        <taxon>Gammaproteobacteria</taxon>
        <taxon>Chromatiales</taxon>
        <taxon>Chromatiaceae</taxon>
        <taxon>Thiocapsa</taxon>
    </lineage>
</organism>
<dbReference type="Gene3D" id="3.40.50.300">
    <property type="entry name" value="P-loop containing nucleotide triphosphate hydrolases"/>
    <property type="match status" value="1"/>
</dbReference>
<accession>A0A1H2QU82</accession>
<evidence type="ECO:0000313" key="1">
    <source>
        <dbReference type="EMBL" id="SDW10194.1"/>
    </source>
</evidence>